<dbReference type="SUPFAM" id="SSF53254">
    <property type="entry name" value="Phosphoglycerate mutase-like"/>
    <property type="match status" value="1"/>
</dbReference>
<evidence type="ECO:0000313" key="2">
    <source>
        <dbReference type="EMBL" id="WAV90663.1"/>
    </source>
</evidence>
<keyword evidence="1" id="KW-0732">Signal</keyword>
<dbReference type="InterPro" id="IPR000560">
    <property type="entry name" value="His_Pase_clade-2"/>
</dbReference>
<feature type="signal peptide" evidence="1">
    <location>
        <begin position="1"/>
        <end position="24"/>
    </location>
</feature>
<dbReference type="Pfam" id="PF00328">
    <property type="entry name" value="His_Phos_2"/>
    <property type="match status" value="1"/>
</dbReference>
<reference evidence="2" key="1">
    <citation type="journal article" date="2022" name="Front. Microbiol.">
        <title>New perspectives on an old grouping: The genomic and phenotypic variability of Oxalobacter formigenes and the implications for calcium oxalate stone prevention.</title>
        <authorList>
            <person name="Chmiel J.A."/>
            <person name="Carr C."/>
            <person name="Stuivenberg G.A."/>
            <person name="Venema R."/>
            <person name="Chanyi R.M."/>
            <person name="Al K.F."/>
            <person name="Giguere D."/>
            <person name="Say H."/>
            <person name="Akouris P.P."/>
            <person name="Dominguez Romero S.A."/>
            <person name="Kwong A."/>
            <person name="Tai V."/>
            <person name="Koval S.F."/>
            <person name="Razvi H."/>
            <person name="Bjazevic J."/>
            <person name="Burton J.P."/>
        </authorList>
    </citation>
    <scope>NUCLEOTIDE SEQUENCE</scope>
    <source>
        <strain evidence="2">OxK</strain>
    </source>
</reference>
<dbReference type="RefSeq" id="WP_269315659.1">
    <property type="nucleotide sequence ID" value="NZ_CP098251.1"/>
</dbReference>
<dbReference type="Proteomes" id="UP001164819">
    <property type="component" value="Chromosome"/>
</dbReference>
<dbReference type="Gene3D" id="3.40.50.1240">
    <property type="entry name" value="Phosphoglycerate mutase-like"/>
    <property type="match status" value="2"/>
</dbReference>
<proteinExistence type="predicted"/>
<gene>
    <name evidence="2" type="ORF">NB646_07305</name>
</gene>
<evidence type="ECO:0000256" key="1">
    <source>
        <dbReference type="SAM" id="SignalP"/>
    </source>
</evidence>
<dbReference type="AlphaFoldDB" id="A0A9E9LAS1"/>
<protein>
    <submittedName>
        <fullName evidence="2">Histidine-type phosphatase</fullName>
    </submittedName>
</protein>
<sequence>MKRLSRLIALTVFTMLIPAPFVYADPSSGLEDRLIRTVIFSRHGVRSPTQSPATLKQWASKPWPVWPVKPGELTLRGKALIRAQWTALKPVLEKHGLLSENSCPAPQQYSLIADEDQRTRETAVAIFEGLAPGCRINPQYGTRYDTLFHPDMTSWREMNHQEALDQVQSRLDLLEKDPGVQSALNRLQEITGCCNHLSLLREKEERYTSLKELPTRTRIDSQKPKLDISGKWPIASSIAEIMLLEYGQWPDRNAGWGKVDENILKQIIPLHDKVFDATHRAPLLAKAGGKYLVKNIRDTLLSEQSPRLSILVGHDTDIAYIGGLLGISWTVPEQGLNPIPPGSFMSFELWEKTEGNREIRIYFHAPAFASLHSVPASETMPVKVPVDKPFYRASDFSQQVDRVTGL</sequence>
<dbReference type="InterPro" id="IPR029033">
    <property type="entry name" value="His_PPase_superfam"/>
</dbReference>
<dbReference type="EMBL" id="CP098251">
    <property type="protein sequence ID" value="WAV90663.1"/>
    <property type="molecule type" value="Genomic_DNA"/>
</dbReference>
<feature type="chain" id="PRO_5039196501" evidence="1">
    <location>
        <begin position="25"/>
        <end position="406"/>
    </location>
</feature>
<name>A0A9E9LAS1_9BURK</name>
<accession>A0A9E9LAS1</accession>
<organism evidence="2">
    <name type="scientific">Oxalobacter aliiformigenes</name>
    <dbReference type="NCBI Taxonomy" id="2946593"/>
    <lineage>
        <taxon>Bacteria</taxon>
        <taxon>Pseudomonadati</taxon>
        <taxon>Pseudomonadota</taxon>
        <taxon>Betaproteobacteria</taxon>
        <taxon>Burkholderiales</taxon>
        <taxon>Oxalobacteraceae</taxon>
        <taxon>Oxalobacter</taxon>
    </lineage>
</organism>